<evidence type="ECO:0000313" key="5">
    <source>
        <dbReference type="EMBL" id="OGD73998.1"/>
    </source>
</evidence>
<reference evidence="5 6" key="1">
    <citation type="journal article" date="2016" name="Nat. Commun.">
        <title>Thousands of microbial genomes shed light on interconnected biogeochemical processes in an aquifer system.</title>
        <authorList>
            <person name="Anantharaman K."/>
            <person name="Brown C.T."/>
            <person name="Hug L.A."/>
            <person name="Sharon I."/>
            <person name="Castelle C.J."/>
            <person name="Probst A.J."/>
            <person name="Thomas B.C."/>
            <person name="Singh A."/>
            <person name="Wilkins M.J."/>
            <person name="Karaoz U."/>
            <person name="Brodie E.L."/>
            <person name="Williams K.H."/>
            <person name="Hubbard S.S."/>
            <person name="Banfield J.F."/>
        </authorList>
    </citation>
    <scope>NUCLEOTIDE SEQUENCE [LARGE SCALE GENOMIC DNA]</scope>
</reference>
<evidence type="ECO:0000256" key="2">
    <source>
        <dbReference type="ARBA" id="ARBA00023125"/>
    </source>
</evidence>
<dbReference type="PANTHER" id="PTHR46797">
    <property type="entry name" value="HTH-TYPE TRANSCRIPTIONAL REGULATOR"/>
    <property type="match status" value="1"/>
</dbReference>
<dbReference type="SMART" id="SM00530">
    <property type="entry name" value="HTH_XRE"/>
    <property type="match status" value="1"/>
</dbReference>
<dbReference type="InterPro" id="IPR001387">
    <property type="entry name" value="Cro/C1-type_HTH"/>
</dbReference>
<dbReference type="STRING" id="1817816.A2Y64_06050"/>
<gene>
    <name evidence="5" type="ORF">A2Y64_06050</name>
</gene>
<protein>
    <recommendedName>
        <fullName evidence="4">HTH cro/C1-type domain-containing protein</fullName>
    </recommendedName>
</protein>
<dbReference type="GO" id="GO:0003700">
    <property type="term" value="F:DNA-binding transcription factor activity"/>
    <property type="evidence" value="ECO:0007669"/>
    <property type="project" value="TreeGrafter"/>
</dbReference>
<dbReference type="AlphaFoldDB" id="A0A1F5F2U3"/>
<dbReference type="Pfam" id="PF01381">
    <property type="entry name" value="HTH_3"/>
    <property type="match status" value="1"/>
</dbReference>
<dbReference type="SUPFAM" id="SSF47413">
    <property type="entry name" value="lambda repressor-like DNA-binding domains"/>
    <property type="match status" value="1"/>
</dbReference>
<dbReference type="InterPro" id="IPR010982">
    <property type="entry name" value="Lambda_DNA-bd_dom_sf"/>
</dbReference>
<dbReference type="InterPro" id="IPR050807">
    <property type="entry name" value="TransReg_Diox_bact_type"/>
</dbReference>
<evidence type="ECO:0000313" key="6">
    <source>
        <dbReference type="Proteomes" id="UP000177187"/>
    </source>
</evidence>
<sequence length="88" mass="10071">MNHKLALGVTVRRHRQRLGLSQEQLAKRAGLHRTYIGSIERGERNITLVNILRLAQGLEMDIVKLCGEMLAQKDRTDRHISSAIQRVM</sequence>
<dbReference type="PANTHER" id="PTHR46797:SF23">
    <property type="entry name" value="HTH-TYPE TRANSCRIPTIONAL REGULATOR SUTR"/>
    <property type="match status" value="1"/>
</dbReference>
<comment type="caution">
    <text evidence="5">The sequence shown here is derived from an EMBL/GenBank/DDBJ whole genome shotgun (WGS) entry which is preliminary data.</text>
</comment>
<keyword evidence="1" id="KW-0805">Transcription regulation</keyword>
<dbReference type="Proteomes" id="UP000177187">
    <property type="component" value="Unassembled WGS sequence"/>
</dbReference>
<dbReference type="Gene3D" id="1.10.260.40">
    <property type="entry name" value="lambda repressor-like DNA-binding domains"/>
    <property type="match status" value="1"/>
</dbReference>
<evidence type="ECO:0000259" key="4">
    <source>
        <dbReference type="PROSITE" id="PS50943"/>
    </source>
</evidence>
<dbReference type="CDD" id="cd00093">
    <property type="entry name" value="HTH_XRE"/>
    <property type="match status" value="1"/>
</dbReference>
<dbReference type="EMBL" id="MFAF01000109">
    <property type="protein sequence ID" value="OGD73998.1"/>
    <property type="molecule type" value="Genomic_DNA"/>
</dbReference>
<dbReference type="PROSITE" id="PS50943">
    <property type="entry name" value="HTH_CROC1"/>
    <property type="match status" value="1"/>
</dbReference>
<accession>A0A1F5F2U3</accession>
<feature type="domain" description="HTH cro/C1-type" evidence="4">
    <location>
        <begin position="11"/>
        <end position="65"/>
    </location>
</feature>
<proteinExistence type="predicted"/>
<organism evidence="5 6">
    <name type="scientific">Candidatus Coatesbacteria bacterium RBG_13_66_14</name>
    <dbReference type="NCBI Taxonomy" id="1817816"/>
    <lineage>
        <taxon>Bacteria</taxon>
        <taxon>Candidatus Coatesiibacteriota</taxon>
    </lineage>
</organism>
<name>A0A1F5F2U3_9BACT</name>
<evidence type="ECO:0000256" key="3">
    <source>
        <dbReference type="ARBA" id="ARBA00023163"/>
    </source>
</evidence>
<evidence type="ECO:0000256" key="1">
    <source>
        <dbReference type="ARBA" id="ARBA00023015"/>
    </source>
</evidence>
<keyword evidence="3" id="KW-0804">Transcription</keyword>
<keyword evidence="2" id="KW-0238">DNA-binding</keyword>
<dbReference type="GO" id="GO:0005829">
    <property type="term" value="C:cytosol"/>
    <property type="evidence" value="ECO:0007669"/>
    <property type="project" value="TreeGrafter"/>
</dbReference>
<dbReference type="GO" id="GO:0003677">
    <property type="term" value="F:DNA binding"/>
    <property type="evidence" value="ECO:0007669"/>
    <property type="project" value="UniProtKB-KW"/>
</dbReference>